<reference evidence="1" key="1">
    <citation type="journal article" date="2014" name="Front. Microbiol.">
        <title>High frequency of phylogenetically diverse reductive dehalogenase-homologous genes in deep subseafloor sedimentary metagenomes.</title>
        <authorList>
            <person name="Kawai M."/>
            <person name="Futagami T."/>
            <person name="Toyoda A."/>
            <person name="Takaki Y."/>
            <person name="Nishi S."/>
            <person name="Hori S."/>
            <person name="Arai W."/>
            <person name="Tsubouchi T."/>
            <person name="Morono Y."/>
            <person name="Uchiyama I."/>
            <person name="Ito T."/>
            <person name="Fujiyama A."/>
            <person name="Inagaki F."/>
            <person name="Takami H."/>
        </authorList>
    </citation>
    <scope>NUCLEOTIDE SEQUENCE</scope>
    <source>
        <strain evidence="1">Expedition CK06-06</strain>
    </source>
</reference>
<name>X0UIQ6_9ZZZZ</name>
<gene>
    <name evidence="1" type="ORF">S01H1_29200</name>
</gene>
<dbReference type="EMBL" id="BARS01017889">
    <property type="protein sequence ID" value="GAF88390.1"/>
    <property type="molecule type" value="Genomic_DNA"/>
</dbReference>
<sequence length="49" mass="5796">MAYGKGVRVAKCPIGQEYCYPSCYWRKGNRCCLRSKRGRQIPELKKERK</sequence>
<dbReference type="AlphaFoldDB" id="X0UIQ6"/>
<comment type="caution">
    <text evidence="1">The sequence shown here is derived from an EMBL/GenBank/DDBJ whole genome shotgun (WGS) entry which is preliminary data.</text>
</comment>
<proteinExistence type="predicted"/>
<accession>X0UIQ6</accession>
<protein>
    <submittedName>
        <fullName evidence="1">Uncharacterized protein</fullName>
    </submittedName>
</protein>
<organism evidence="1">
    <name type="scientific">marine sediment metagenome</name>
    <dbReference type="NCBI Taxonomy" id="412755"/>
    <lineage>
        <taxon>unclassified sequences</taxon>
        <taxon>metagenomes</taxon>
        <taxon>ecological metagenomes</taxon>
    </lineage>
</organism>
<evidence type="ECO:0000313" key="1">
    <source>
        <dbReference type="EMBL" id="GAF88390.1"/>
    </source>
</evidence>